<reference evidence="8 9" key="1">
    <citation type="submission" date="2019-03" db="EMBL/GenBank/DDBJ databases">
        <title>Genomic Encyclopedia of Type Strains, Phase IV (KMG-IV): sequencing the most valuable type-strain genomes for metagenomic binning, comparative biology and taxonomic classification.</title>
        <authorList>
            <person name="Goeker M."/>
        </authorList>
    </citation>
    <scope>NUCLEOTIDE SEQUENCE [LARGE SCALE GENOMIC DNA]</scope>
    <source>
        <strain evidence="8 9">DSM 25082</strain>
    </source>
</reference>
<sequence length="305" mass="33085">MLTPRLAILLTLPPLLWAGNAVVGRLVANSVPPLLLNAMRWSIVFLLLLPLAWRLLRQPGPLLRRWPYLALVGVLGMGCYNALQYQALRSSTALNVTLITASMPVWMMAIGALVYGVKPTRPQLLGAMLSLVGVAFVITHGELGRLAELQFLPGDLLMLLAIFSWALYSWLLARPPAHMRGEDKPAWNWAETMMSQLVFGLIFATGCAGAEQLWTEQPIHWGPALVLALVYVAIGPSLIAYRCWGQGVAEAGPALAAFFVNLTPVFAALMSAALLGEWPAWYHGAAFALIVSGIVVSARRPRGTS</sequence>
<evidence type="ECO:0000256" key="2">
    <source>
        <dbReference type="ARBA" id="ARBA00007362"/>
    </source>
</evidence>
<dbReference type="PANTHER" id="PTHR32322">
    <property type="entry name" value="INNER MEMBRANE TRANSPORTER"/>
    <property type="match status" value="1"/>
</dbReference>
<dbReference type="InterPro" id="IPR037185">
    <property type="entry name" value="EmrE-like"/>
</dbReference>
<feature type="transmembrane region" description="Helical" evidence="6">
    <location>
        <begin position="93"/>
        <end position="117"/>
    </location>
</feature>
<feature type="domain" description="EamA" evidence="7">
    <location>
        <begin position="8"/>
        <end position="138"/>
    </location>
</feature>
<evidence type="ECO:0000256" key="5">
    <source>
        <dbReference type="ARBA" id="ARBA00023136"/>
    </source>
</evidence>
<feature type="transmembrane region" description="Helical" evidence="6">
    <location>
        <begin position="124"/>
        <end position="144"/>
    </location>
</feature>
<keyword evidence="9" id="KW-1185">Reference proteome</keyword>
<keyword evidence="4 6" id="KW-1133">Transmembrane helix</keyword>
<feature type="transmembrane region" description="Helical" evidence="6">
    <location>
        <begin position="38"/>
        <end position="56"/>
    </location>
</feature>
<dbReference type="AlphaFoldDB" id="A0A4R6NA43"/>
<name>A0A4R6NA43_9BURK</name>
<feature type="transmembrane region" description="Helical" evidence="6">
    <location>
        <begin position="280"/>
        <end position="298"/>
    </location>
</feature>
<gene>
    <name evidence="8" type="ORF">DFR39_102387</name>
</gene>
<comment type="subcellular location">
    <subcellularLocation>
        <location evidence="1">Membrane</location>
        <topology evidence="1">Multi-pass membrane protein</topology>
    </subcellularLocation>
</comment>
<keyword evidence="5 6" id="KW-0472">Membrane</keyword>
<organism evidence="8 9">
    <name type="scientific">Roseateles asaccharophilus</name>
    <dbReference type="NCBI Taxonomy" id="582607"/>
    <lineage>
        <taxon>Bacteria</taxon>
        <taxon>Pseudomonadati</taxon>
        <taxon>Pseudomonadota</taxon>
        <taxon>Betaproteobacteria</taxon>
        <taxon>Burkholderiales</taxon>
        <taxon>Sphaerotilaceae</taxon>
        <taxon>Roseateles</taxon>
    </lineage>
</organism>
<dbReference type="EMBL" id="SNXE01000002">
    <property type="protein sequence ID" value="TDP11999.1"/>
    <property type="molecule type" value="Genomic_DNA"/>
</dbReference>
<feature type="transmembrane region" description="Helical" evidence="6">
    <location>
        <begin position="156"/>
        <end position="173"/>
    </location>
</feature>
<dbReference type="GO" id="GO:0016020">
    <property type="term" value="C:membrane"/>
    <property type="evidence" value="ECO:0007669"/>
    <property type="project" value="UniProtKB-SubCell"/>
</dbReference>
<dbReference type="InterPro" id="IPR000620">
    <property type="entry name" value="EamA_dom"/>
</dbReference>
<dbReference type="OrthoDB" id="4167046at2"/>
<dbReference type="Proteomes" id="UP000295357">
    <property type="component" value="Unassembled WGS sequence"/>
</dbReference>
<dbReference type="Pfam" id="PF00892">
    <property type="entry name" value="EamA"/>
    <property type="match status" value="2"/>
</dbReference>
<comment type="caution">
    <text evidence="8">The sequence shown here is derived from an EMBL/GenBank/DDBJ whole genome shotgun (WGS) entry which is preliminary data.</text>
</comment>
<evidence type="ECO:0000256" key="6">
    <source>
        <dbReference type="SAM" id="Phobius"/>
    </source>
</evidence>
<dbReference type="PANTHER" id="PTHR32322:SF2">
    <property type="entry name" value="EAMA DOMAIN-CONTAINING PROTEIN"/>
    <property type="match status" value="1"/>
</dbReference>
<feature type="transmembrane region" description="Helical" evidence="6">
    <location>
        <begin position="253"/>
        <end position="274"/>
    </location>
</feature>
<keyword evidence="3 6" id="KW-0812">Transmembrane</keyword>
<feature type="domain" description="EamA" evidence="7">
    <location>
        <begin position="153"/>
        <end position="297"/>
    </location>
</feature>
<dbReference type="SUPFAM" id="SSF103481">
    <property type="entry name" value="Multidrug resistance efflux transporter EmrE"/>
    <property type="match status" value="2"/>
</dbReference>
<evidence type="ECO:0000313" key="8">
    <source>
        <dbReference type="EMBL" id="TDP11999.1"/>
    </source>
</evidence>
<evidence type="ECO:0000259" key="7">
    <source>
        <dbReference type="Pfam" id="PF00892"/>
    </source>
</evidence>
<comment type="similarity">
    <text evidence="2">Belongs to the EamA transporter family.</text>
</comment>
<dbReference type="InterPro" id="IPR050638">
    <property type="entry name" value="AA-Vitamin_Transporters"/>
</dbReference>
<feature type="transmembrane region" description="Helical" evidence="6">
    <location>
        <begin position="68"/>
        <end position="87"/>
    </location>
</feature>
<evidence type="ECO:0000256" key="1">
    <source>
        <dbReference type="ARBA" id="ARBA00004141"/>
    </source>
</evidence>
<evidence type="ECO:0000313" key="9">
    <source>
        <dbReference type="Proteomes" id="UP000295357"/>
    </source>
</evidence>
<protein>
    <submittedName>
        <fullName evidence="8">Drug/metabolite transporter (DMT)-like permease</fullName>
    </submittedName>
</protein>
<dbReference type="RefSeq" id="WP_133602757.1">
    <property type="nucleotide sequence ID" value="NZ_JAUFPJ010000002.1"/>
</dbReference>
<evidence type="ECO:0000256" key="4">
    <source>
        <dbReference type="ARBA" id="ARBA00022989"/>
    </source>
</evidence>
<feature type="transmembrane region" description="Helical" evidence="6">
    <location>
        <begin position="194"/>
        <end position="214"/>
    </location>
</feature>
<feature type="transmembrane region" description="Helical" evidence="6">
    <location>
        <begin position="220"/>
        <end position="241"/>
    </location>
</feature>
<proteinExistence type="inferred from homology"/>
<accession>A0A4R6NA43</accession>
<evidence type="ECO:0000256" key="3">
    <source>
        <dbReference type="ARBA" id="ARBA00022692"/>
    </source>
</evidence>